<evidence type="ECO:0000313" key="4">
    <source>
        <dbReference type="EMBL" id="AWD73588.1"/>
    </source>
</evidence>
<organism evidence="4">
    <name type="scientific">Albuca bracteata</name>
    <name type="common">False sea onion</name>
    <name type="synonym">Ornithogalum longebracteatum</name>
    <dbReference type="NCBI Taxonomy" id="82047"/>
    <lineage>
        <taxon>Eukaryota</taxon>
        <taxon>Viridiplantae</taxon>
        <taxon>Streptophyta</taxon>
        <taxon>Embryophyta</taxon>
        <taxon>Tracheophyta</taxon>
        <taxon>Spermatophyta</taxon>
        <taxon>Magnoliopsida</taxon>
        <taxon>Liliopsida</taxon>
        <taxon>Asparagales</taxon>
        <taxon>Hyacinthaceae</taxon>
        <taxon>Ornithogaloideae</taxon>
        <taxon>Albuca</taxon>
    </lineage>
</organism>
<reference evidence="4" key="1">
    <citation type="submission" date="2017-08" db="EMBL/GenBank/DDBJ databases">
        <authorList>
            <person name="de Groot N.N."/>
        </authorList>
    </citation>
    <scope>NUCLEOTIDE SEQUENCE</scope>
    <source>
        <tissue evidence="4">Bulb</tissue>
    </source>
</reference>
<dbReference type="SUPFAM" id="SSF53756">
    <property type="entry name" value="UDP-Glycosyltransferase/glycogen phosphorylase"/>
    <property type="match status" value="1"/>
</dbReference>
<protein>
    <submittedName>
        <fullName evidence="4">Flavonoid glycosyltransferase</fullName>
    </submittedName>
</protein>
<dbReference type="Pfam" id="PF00201">
    <property type="entry name" value="UDPGT"/>
    <property type="match status" value="1"/>
</dbReference>
<dbReference type="CDD" id="cd03784">
    <property type="entry name" value="GT1_Gtf-like"/>
    <property type="match status" value="1"/>
</dbReference>
<dbReference type="Gene3D" id="3.40.50.2000">
    <property type="entry name" value="Glycogen Phosphorylase B"/>
    <property type="match status" value="2"/>
</dbReference>
<sequence length="479" mass="53175">MGSEAHGALHILFFPLMAPGHMLPMVDMAKLFAARGLKPTIFTTPGNVRLIQPSIDNANGSGHQNPIQLFTVPFPSIDGIPDGCENLSSVTQELHVKFFVGLGNLREPFKDSLARLRPDCIVSDMFLPWTADEAAERGMPRLVFHGSNFFTQCAYRSIEHHKVLESLAPGEDTFVIPGLPHRVELRRSTMPDIQTFAPELMDIILQTREAELKSLGTVMNTFYELEPDYADHFCNVMGRRAWNIGPLSLCNKDVADKWRRGNEASITSEFCLNWLDSQEPSSVVYVCFGSLSDFTTAQLREIAAGLEASGRPFVWVVRNHSEEWIPEGLEERVGGKGLIIRGWAPQILILSHVAVGGFLTHCGWNSILEGVSAGLPFVTWPLFADQFYNERLIVDVLKIGVAVGSNEYANKPEERKIIEAAKIEATINELMGDGKDADERREKARALGELAQRAVEKGGSSYRDLDNLISELVEKRSAV</sequence>
<name>A0A2S1FLU1_ALBBR</name>
<proteinExistence type="evidence at transcript level"/>
<evidence type="ECO:0000256" key="3">
    <source>
        <dbReference type="ARBA" id="ARBA00022679"/>
    </source>
</evidence>
<evidence type="ECO:0000256" key="1">
    <source>
        <dbReference type="ARBA" id="ARBA00009995"/>
    </source>
</evidence>
<dbReference type="PANTHER" id="PTHR48047:SF45">
    <property type="entry name" value="SCOPOLETIN GLUCOSYLTRANSFERASE-LIKE"/>
    <property type="match status" value="1"/>
</dbReference>
<dbReference type="AlphaFoldDB" id="A0A2S1FLU1"/>
<dbReference type="FunFam" id="3.40.50.2000:FF:000063">
    <property type="entry name" value="Glycosyltransferase"/>
    <property type="match status" value="1"/>
</dbReference>
<dbReference type="InterPro" id="IPR002213">
    <property type="entry name" value="UDP_glucos_trans"/>
</dbReference>
<keyword evidence="3 4" id="KW-0808">Transferase</keyword>
<keyword evidence="2" id="KW-0328">Glycosyltransferase</keyword>
<dbReference type="PANTHER" id="PTHR48047">
    <property type="entry name" value="GLYCOSYLTRANSFERASE"/>
    <property type="match status" value="1"/>
</dbReference>
<dbReference type="EMBL" id="MF621962">
    <property type="protein sequence ID" value="AWD73588.1"/>
    <property type="molecule type" value="mRNA"/>
</dbReference>
<comment type="similarity">
    <text evidence="1">Belongs to the UDP-glycosyltransferase family.</text>
</comment>
<dbReference type="SMR" id="A0A2S1FLU1"/>
<evidence type="ECO:0000256" key="2">
    <source>
        <dbReference type="ARBA" id="ARBA00022676"/>
    </source>
</evidence>
<reference evidence="4" key="2">
    <citation type="journal article" date="2018" name="Sci. Rep.">
        <title>Isolation and characterization of a multifunctional flavonoid glycosyltransferase from Ornithogalum caudatum with glycosidase activity.</title>
        <authorList>
            <person name="Yuan S."/>
            <person name="Yin S."/>
            <person name="Liu M."/>
            <person name="Kong J.Q."/>
        </authorList>
    </citation>
    <scope>NUCLEOTIDE SEQUENCE</scope>
    <source>
        <tissue evidence="4">Bulb</tissue>
    </source>
</reference>
<accession>A0A2S1FLU1</accession>
<dbReference type="GO" id="GO:0035251">
    <property type="term" value="F:UDP-glucosyltransferase activity"/>
    <property type="evidence" value="ECO:0007669"/>
    <property type="project" value="TreeGrafter"/>
</dbReference>